<keyword evidence="1" id="KW-1133">Transmembrane helix</keyword>
<dbReference type="OrthoDB" id="5948702at2"/>
<sequence>MRWVIAGVIGGLVMFVWSALAHTALPLGGMGVKVANGQDAALAEIATASANQGAGVYLLPGMTPEQWADDAARQAFVEKYAGSPYAFVVYRPEGNPNAADMAPSLVCQLAANLVGGLLLAWVLARVGGGFAARALLGAGAGLFAWLAVNLPYWTWYRFPTEFTVAALIEQTVGWGLAGAAIAAWLRRGGVAR</sequence>
<proteinExistence type="predicted"/>
<protein>
    <submittedName>
        <fullName evidence="2">Uncharacterized protein</fullName>
    </submittedName>
</protein>
<keyword evidence="1" id="KW-0472">Membrane</keyword>
<gene>
    <name evidence="2" type="ORF">EDC50_1712</name>
</gene>
<feature type="transmembrane region" description="Helical" evidence="1">
    <location>
        <begin position="162"/>
        <end position="185"/>
    </location>
</feature>
<accession>A0A3N4VDL4</accession>
<evidence type="ECO:0000313" key="2">
    <source>
        <dbReference type="EMBL" id="RPE79883.1"/>
    </source>
</evidence>
<name>A0A3N4VDL4_9GAMM</name>
<feature type="transmembrane region" description="Helical" evidence="1">
    <location>
        <begin position="135"/>
        <end position="156"/>
    </location>
</feature>
<dbReference type="Proteomes" id="UP000269708">
    <property type="component" value="Unassembled WGS sequence"/>
</dbReference>
<organism evidence="2 3">
    <name type="scientific">Vulcaniibacterium tengchongense</name>
    <dbReference type="NCBI Taxonomy" id="1273429"/>
    <lineage>
        <taxon>Bacteria</taxon>
        <taxon>Pseudomonadati</taxon>
        <taxon>Pseudomonadota</taxon>
        <taxon>Gammaproteobacteria</taxon>
        <taxon>Lysobacterales</taxon>
        <taxon>Lysobacteraceae</taxon>
        <taxon>Vulcaniibacterium</taxon>
    </lineage>
</organism>
<evidence type="ECO:0000256" key="1">
    <source>
        <dbReference type="SAM" id="Phobius"/>
    </source>
</evidence>
<reference evidence="2 3" key="1">
    <citation type="submission" date="2018-11" db="EMBL/GenBank/DDBJ databases">
        <title>Genomic Encyclopedia of Type Strains, Phase IV (KMG-IV): sequencing the most valuable type-strain genomes for metagenomic binning, comparative biology and taxonomic classification.</title>
        <authorList>
            <person name="Goeker M."/>
        </authorList>
    </citation>
    <scope>NUCLEOTIDE SEQUENCE [LARGE SCALE GENOMIC DNA]</scope>
    <source>
        <strain evidence="2 3">DSM 25623</strain>
    </source>
</reference>
<dbReference type="EMBL" id="RKQN01000002">
    <property type="protein sequence ID" value="RPE79883.1"/>
    <property type="molecule type" value="Genomic_DNA"/>
</dbReference>
<feature type="transmembrane region" description="Helical" evidence="1">
    <location>
        <begin position="101"/>
        <end position="123"/>
    </location>
</feature>
<comment type="caution">
    <text evidence="2">The sequence shown here is derived from an EMBL/GenBank/DDBJ whole genome shotgun (WGS) entry which is preliminary data.</text>
</comment>
<evidence type="ECO:0000313" key="3">
    <source>
        <dbReference type="Proteomes" id="UP000269708"/>
    </source>
</evidence>
<keyword evidence="3" id="KW-1185">Reference proteome</keyword>
<dbReference type="RefSeq" id="WP_123770053.1">
    <property type="nucleotide sequence ID" value="NZ_RKQN01000002.1"/>
</dbReference>
<keyword evidence="1" id="KW-0812">Transmembrane</keyword>
<dbReference type="AlphaFoldDB" id="A0A3N4VDL4"/>